<sequence>MSATLNERLEQVEDAASFLAFVRALREDRLRALAAPETGAWAHDTIEDFLDGALAWADDSDFGARQGLAGANPWRCAATFLLCGSLYE</sequence>
<evidence type="ECO:0000313" key="2">
    <source>
        <dbReference type="EMBL" id="MWK56836.1"/>
    </source>
</evidence>
<organism evidence="2 3">
    <name type="scientific">Metapseudomonas otitidis</name>
    <dbReference type="NCBI Taxonomy" id="319939"/>
    <lineage>
        <taxon>Bacteria</taxon>
        <taxon>Pseudomonadati</taxon>
        <taxon>Pseudomonadota</taxon>
        <taxon>Gammaproteobacteria</taxon>
        <taxon>Pseudomonadales</taxon>
        <taxon>Pseudomonadaceae</taxon>
        <taxon>Metapseudomonas</taxon>
    </lineage>
</organism>
<proteinExistence type="predicted"/>
<dbReference type="EMBL" id="AP022213">
    <property type="protein sequence ID" value="BBT17457.1"/>
    <property type="molecule type" value="Genomic_DNA"/>
</dbReference>
<gene>
    <name evidence="2" type="ORF">GO594_12680</name>
    <name evidence="1" type="ORF">WP8S17C03_35060</name>
</gene>
<dbReference type="Proteomes" id="UP000515591">
    <property type="component" value="Chromosome"/>
</dbReference>
<evidence type="ECO:0000313" key="1">
    <source>
        <dbReference type="EMBL" id="BBT17457.1"/>
    </source>
</evidence>
<accession>A0A1I0TUN6</accession>
<dbReference type="STRING" id="319939.SAMN05216263_106122"/>
<protein>
    <submittedName>
        <fullName evidence="2">Uncharacterized protein</fullName>
    </submittedName>
</protein>
<name>A0A1I0TUN6_9GAMM</name>
<evidence type="ECO:0000313" key="3">
    <source>
        <dbReference type="Proteomes" id="UP000461288"/>
    </source>
</evidence>
<reference evidence="1 4" key="1">
    <citation type="submission" date="2019-12" db="EMBL/GenBank/DDBJ databases">
        <title>complete genome sequences of Pseudomonas otitidis str. WP8-S17-CRE-03 isolated from wastewater treatment plant effluent.</title>
        <authorList>
            <person name="Sekizuka T."/>
            <person name="Itokawa K."/>
            <person name="Yatsu K."/>
            <person name="Inamine Y."/>
            <person name="Kuroda M."/>
        </authorList>
    </citation>
    <scope>NUCLEOTIDE SEQUENCE [LARGE SCALE GENOMIC DNA]</scope>
    <source>
        <strain evidence="1 4">WP8-S17-CRE-03</strain>
    </source>
</reference>
<dbReference type="EMBL" id="WTFN01000026">
    <property type="protein sequence ID" value="MWK56836.1"/>
    <property type="molecule type" value="Genomic_DNA"/>
</dbReference>
<evidence type="ECO:0000313" key="4">
    <source>
        <dbReference type="Proteomes" id="UP000515591"/>
    </source>
</evidence>
<dbReference type="RefSeq" id="WP_044407944.1">
    <property type="nucleotide sequence ID" value="NZ_AP022213.1"/>
</dbReference>
<reference evidence="2 3" key="2">
    <citation type="submission" date="2019-12" db="EMBL/GenBank/DDBJ databases">
        <title>Draft genome sequence of Pseudomonas otitidis recovered from a chicken carcass.</title>
        <authorList>
            <person name="Vieira T.R."/>
            <person name="Oliviera E.F.C."/>
            <person name="Silva N.M.V."/>
            <person name="Sambrano G.E."/>
            <person name="Cibulski S.P."/>
            <person name="Cardoso M.R.I."/>
        </authorList>
    </citation>
    <scope>NUCLEOTIDE SEQUENCE [LARGE SCALE GENOMIC DNA]</scope>
    <source>
        <strain evidence="2 3">25_K</strain>
    </source>
</reference>
<dbReference type="Proteomes" id="UP000461288">
    <property type="component" value="Unassembled WGS sequence"/>
</dbReference>
<dbReference type="AlphaFoldDB" id="A0A1I0TUN6"/>